<dbReference type="EMBL" id="JAGMUV010000001">
    <property type="protein sequence ID" value="KAH7175810.1"/>
    <property type="molecule type" value="Genomic_DNA"/>
</dbReference>
<dbReference type="OrthoDB" id="4161186at2759"/>
<dbReference type="Pfam" id="PF20516">
    <property type="entry name" value="PDDEXK_12"/>
    <property type="match status" value="1"/>
</dbReference>
<protein>
    <recommendedName>
        <fullName evidence="2">PD-(D/E)XK nuclease-like domain-containing protein</fullName>
    </recommendedName>
</protein>
<keyword evidence="4" id="KW-1185">Reference proteome</keyword>
<evidence type="ECO:0000256" key="1">
    <source>
        <dbReference type="SAM" id="MobiDB-lite"/>
    </source>
</evidence>
<accession>A0A9P9JML5</accession>
<sequence length="119" mass="13489">MADFCIFVRTPKYSPENEHIIELCKWPRPNQSINHTDSGSLFKDLIAISIETKRHGENWNEAMLQMGTWHAAQSKSTAWHPRQRPPPSAPDYSDELGHVVTSGPRSHSAKIEFLLGIIV</sequence>
<feature type="region of interest" description="Disordered" evidence="1">
    <location>
        <begin position="73"/>
        <end position="103"/>
    </location>
</feature>
<feature type="domain" description="PD-(D/E)XK nuclease-like" evidence="2">
    <location>
        <begin position="1"/>
        <end position="119"/>
    </location>
</feature>
<reference evidence="3" key="1">
    <citation type="journal article" date="2021" name="Nat. Commun.">
        <title>Genetic determinants of endophytism in the Arabidopsis root mycobiome.</title>
        <authorList>
            <person name="Mesny F."/>
            <person name="Miyauchi S."/>
            <person name="Thiergart T."/>
            <person name="Pickel B."/>
            <person name="Atanasova L."/>
            <person name="Karlsson M."/>
            <person name="Huettel B."/>
            <person name="Barry K.W."/>
            <person name="Haridas S."/>
            <person name="Chen C."/>
            <person name="Bauer D."/>
            <person name="Andreopoulos W."/>
            <person name="Pangilinan J."/>
            <person name="LaButti K."/>
            <person name="Riley R."/>
            <person name="Lipzen A."/>
            <person name="Clum A."/>
            <person name="Drula E."/>
            <person name="Henrissat B."/>
            <person name="Kohler A."/>
            <person name="Grigoriev I.V."/>
            <person name="Martin F.M."/>
            <person name="Hacquard S."/>
        </authorList>
    </citation>
    <scope>NUCLEOTIDE SEQUENCE</scope>
    <source>
        <strain evidence="3">MPI-CAGE-AT-0147</strain>
    </source>
</reference>
<name>A0A9P9JML5_9HYPO</name>
<organism evidence="3 4">
    <name type="scientific">Dactylonectria macrodidyma</name>
    <dbReference type="NCBI Taxonomy" id="307937"/>
    <lineage>
        <taxon>Eukaryota</taxon>
        <taxon>Fungi</taxon>
        <taxon>Dikarya</taxon>
        <taxon>Ascomycota</taxon>
        <taxon>Pezizomycotina</taxon>
        <taxon>Sordariomycetes</taxon>
        <taxon>Hypocreomycetidae</taxon>
        <taxon>Hypocreales</taxon>
        <taxon>Nectriaceae</taxon>
        <taxon>Dactylonectria</taxon>
    </lineage>
</organism>
<dbReference type="AlphaFoldDB" id="A0A9P9JML5"/>
<dbReference type="Proteomes" id="UP000738349">
    <property type="component" value="Unassembled WGS sequence"/>
</dbReference>
<evidence type="ECO:0000313" key="3">
    <source>
        <dbReference type="EMBL" id="KAH7175810.1"/>
    </source>
</evidence>
<proteinExistence type="predicted"/>
<gene>
    <name evidence="3" type="ORF">EDB81DRAFT_874633</name>
</gene>
<evidence type="ECO:0000313" key="4">
    <source>
        <dbReference type="Proteomes" id="UP000738349"/>
    </source>
</evidence>
<evidence type="ECO:0000259" key="2">
    <source>
        <dbReference type="Pfam" id="PF20516"/>
    </source>
</evidence>
<dbReference type="InterPro" id="IPR046797">
    <property type="entry name" value="PDDEXK_12"/>
</dbReference>
<comment type="caution">
    <text evidence="3">The sequence shown here is derived from an EMBL/GenBank/DDBJ whole genome shotgun (WGS) entry which is preliminary data.</text>
</comment>